<evidence type="ECO:0000313" key="3">
    <source>
        <dbReference type="Proteomes" id="UP000838756"/>
    </source>
</evidence>
<sequence length="79" mass="8960">SVGYVRVKWRDVRVGDLVHLSNNEAVPADMVLLHSSNPLGICYLDTCNLDGETNLKQRVVAPGFRDKVSYFENSFNQKY</sequence>
<feature type="non-terminal residue" evidence="2">
    <location>
        <position position="1"/>
    </location>
</feature>
<name>A0A8S4QN98_9NEOP</name>
<dbReference type="Gene3D" id="2.70.150.10">
    <property type="entry name" value="Calcium-transporting ATPase, cytoplasmic transduction domain A"/>
    <property type="match status" value="1"/>
</dbReference>
<gene>
    <name evidence="2" type="primary">jg4128</name>
    <name evidence="2" type="ORF">PAEG_LOCUS3405</name>
</gene>
<dbReference type="GO" id="GO:0045332">
    <property type="term" value="P:phospholipid translocation"/>
    <property type="evidence" value="ECO:0007669"/>
    <property type="project" value="TreeGrafter"/>
</dbReference>
<dbReference type="GO" id="GO:0005886">
    <property type="term" value="C:plasma membrane"/>
    <property type="evidence" value="ECO:0007669"/>
    <property type="project" value="TreeGrafter"/>
</dbReference>
<feature type="domain" description="P-type ATPase A" evidence="1">
    <location>
        <begin position="4"/>
        <end position="53"/>
    </location>
</feature>
<comment type="caution">
    <text evidence="2">The sequence shown here is derived from an EMBL/GenBank/DDBJ whole genome shotgun (WGS) entry which is preliminary data.</text>
</comment>
<keyword evidence="3" id="KW-1185">Reference proteome</keyword>
<dbReference type="InterPro" id="IPR008250">
    <property type="entry name" value="ATPase_P-typ_transduc_dom_A_sf"/>
</dbReference>
<dbReference type="OrthoDB" id="377733at2759"/>
<dbReference type="GO" id="GO:0140326">
    <property type="term" value="F:ATPase-coupled intramembrane lipid transporter activity"/>
    <property type="evidence" value="ECO:0007669"/>
    <property type="project" value="TreeGrafter"/>
</dbReference>
<evidence type="ECO:0000313" key="2">
    <source>
        <dbReference type="EMBL" id="CAH2211694.1"/>
    </source>
</evidence>
<dbReference type="PANTHER" id="PTHR24092:SF218">
    <property type="entry name" value="PHOSPHOLIPID-TRANSPORTING ATPASE"/>
    <property type="match status" value="1"/>
</dbReference>
<proteinExistence type="predicted"/>
<protein>
    <submittedName>
        <fullName evidence="2">Jg4128 protein</fullName>
    </submittedName>
</protein>
<dbReference type="SUPFAM" id="SSF81653">
    <property type="entry name" value="Calcium ATPase, transduction domain A"/>
    <property type="match status" value="1"/>
</dbReference>
<dbReference type="PANTHER" id="PTHR24092">
    <property type="entry name" value="PROBABLE PHOSPHOLIPID-TRANSPORTING ATPASE"/>
    <property type="match status" value="1"/>
</dbReference>
<organism evidence="2 3">
    <name type="scientific">Pararge aegeria aegeria</name>
    <dbReference type="NCBI Taxonomy" id="348720"/>
    <lineage>
        <taxon>Eukaryota</taxon>
        <taxon>Metazoa</taxon>
        <taxon>Ecdysozoa</taxon>
        <taxon>Arthropoda</taxon>
        <taxon>Hexapoda</taxon>
        <taxon>Insecta</taxon>
        <taxon>Pterygota</taxon>
        <taxon>Neoptera</taxon>
        <taxon>Endopterygota</taxon>
        <taxon>Lepidoptera</taxon>
        <taxon>Glossata</taxon>
        <taxon>Ditrysia</taxon>
        <taxon>Papilionoidea</taxon>
        <taxon>Nymphalidae</taxon>
        <taxon>Satyrinae</taxon>
        <taxon>Satyrini</taxon>
        <taxon>Parargina</taxon>
        <taxon>Pararge</taxon>
    </lineage>
</organism>
<reference evidence="2" key="1">
    <citation type="submission" date="2022-03" db="EMBL/GenBank/DDBJ databases">
        <authorList>
            <person name="Lindestad O."/>
        </authorList>
    </citation>
    <scope>NUCLEOTIDE SEQUENCE</scope>
</reference>
<dbReference type="Pfam" id="PF00122">
    <property type="entry name" value="E1-E2_ATPase"/>
    <property type="match status" value="1"/>
</dbReference>
<dbReference type="Proteomes" id="UP000838756">
    <property type="component" value="Unassembled WGS sequence"/>
</dbReference>
<evidence type="ECO:0000259" key="1">
    <source>
        <dbReference type="Pfam" id="PF00122"/>
    </source>
</evidence>
<dbReference type="AlphaFoldDB" id="A0A8S4QN98"/>
<dbReference type="EMBL" id="CAKXAJ010010915">
    <property type="protein sequence ID" value="CAH2211694.1"/>
    <property type="molecule type" value="Genomic_DNA"/>
</dbReference>
<dbReference type="InterPro" id="IPR059000">
    <property type="entry name" value="ATPase_P-type_domA"/>
</dbReference>
<accession>A0A8S4QN98</accession>